<dbReference type="Proteomes" id="UP000641741">
    <property type="component" value="Unassembled WGS sequence"/>
</dbReference>
<keyword evidence="1" id="KW-0677">Repeat</keyword>
<comment type="caution">
    <text evidence="4">The sequence shown here is derived from an EMBL/GenBank/DDBJ whole genome shotgun (WGS) entry which is preliminary data.</text>
</comment>
<name>A0ABR7GMF8_9FIRM</name>
<dbReference type="InterPro" id="IPR051465">
    <property type="entry name" value="Cell_Envelope_Struct_Comp"/>
</dbReference>
<dbReference type="EMBL" id="JACOPK010000004">
    <property type="protein sequence ID" value="MBC5695496.1"/>
    <property type="molecule type" value="Genomic_DNA"/>
</dbReference>
<evidence type="ECO:0000256" key="2">
    <source>
        <dbReference type="SAM" id="SignalP"/>
    </source>
</evidence>
<evidence type="ECO:0000256" key="1">
    <source>
        <dbReference type="ARBA" id="ARBA00022737"/>
    </source>
</evidence>
<dbReference type="Pfam" id="PF00395">
    <property type="entry name" value="SLH"/>
    <property type="match status" value="2"/>
</dbReference>
<sequence length="798" mass="86078">MKKRFISLCLTLALTAAPAGAAFSDISSGSLQQTASILGSLGIMQGTGNNRFEPNRPLTRAEFCKLAVTAMGIDDASPYASYTIFPDVHASHWAARYVNAALRHPDFKDNYIIRGYADGTFGPDRQLTYGEVCTMLLRMLGYKESDIGPFWPADYIAQANALGLTQGVSIKDAKTPVTRADAATMLLNTLGTSTRSDGQEGSPLISRVSSSTVENCILLETSETDSSLAADEALFYENGTLSARKTAGKLDRSLIGVYGTLVIGKKGDNVAVGVVPDTASRQETYEVVNAAADRIVTKTGAFRPNRDTPTYISRDSSAEDSKLKSLAEVWSSILPGDTLHAYYNEYGSLALLAVLPGTSISHANTFVYGIATSANIPSEYKIVKNGAVIDPSGLKKYDVVTLDAANRQALVSDTRVSGRYSEGGPTVSYPQEVKVYGNSFRISDSAAAFFKDMKLKDYITLLFDADGNVAAAYPRSTVSADMQGIVTAIDESKATVTLTNGITLRNMDIDKLDKPTALMGRLVSVSTNGDKAVLTRRTLSGKTSGEWSLSDGKLGSKPVSSRVNVYEEVLSGAPLSRIALSDISLAKVPSSDIRYTVTDSAGTITTVILGDVTGDSWLYGMGYGEKIKDDSHFDEPGDDDIVNNKKWSLYSDEEKKKYRDEHTSYSYIESVVLRHWSDGKEIKDKFKVLSLPSGLSGGPIAVPKGYSTDESIVNTSLDIKKLKLIDTVDRTAFDGASGVRTKDGYYALADQLGIYDTENREFIATLQSVKSNYTKFALYANDTAEDGGKIRIITVSNK</sequence>
<protein>
    <submittedName>
        <fullName evidence="4">S-layer homology domain-containing protein</fullName>
    </submittedName>
</protein>
<feature type="signal peptide" evidence="2">
    <location>
        <begin position="1"/>
        <end position="21"/>
    </location>
</feature>
<dbReference type="PANTHER" id="PTHR43308">
    <property type="entry name" value="OUTER MEMBRANE PROTEIN ALPHA-RELATED"/>
    <property type="match status" value="1"/>
</dbReference>
<keyword evidence="5" id="KW-1185">Reference proteome</keyword>
<evidence type="ECO:0000313" key="4">
    <source>
        <dbReference type="EMBL" id="MBC5695496.1"/>
    </source>
</evidence>
<gene>
    <name evidence="4" type="ORF">H8S02_05985</name>
</gene>
<evidence type="ECO:0000313" key="5">
    <source>
        <dbReference type="Proteomes" id="UP000641741"/>
    </source>
</evidence>
<accession>A0ABR7GMF8</accession>
<dbReference type="PROSITE" id="PS51272">
    <property type="entry name" value="SLH"/>
    <property type="match status" value="2"/>
</dbReference>
<feature type="domain" description="SLH" evidence="3">
    <location>
        <begin position="18"/>
        <end position="80"/>
    </location>
</feature>
<evidence type="ECO:0000259" key="3">
    <source>
        <dbReference type="PROSITE" id="PS51272"/>
    </source>
</evidence>
<keyword evidence="2" id="KW-0732">Signal</keyword>
<proteinExistence type="predicted"/>
<reference evidence="4 5" key="1">
    <citation type="submission" date="2020-08" db="EMBL/GenBank/DDBJ databases">
        <title>Genome public.</title>
        <authorList>
            <person name="Liu C."/>
            <person name="Sun Q."/>
        </authorList>
    </citation>
    <scope>NUCLEOTIDE SEQUENCE [LARGE SCALE GENOMIC DNA]</scope>
    <source>
        <strain evidence="4 5">M2</strain>
    </source>
</reference>
<dbReference type="RefSeq" id="WP_186969752.1">
    <property type="nucleotide sequence ID" value="NZ_JACOPK010000004.1"/>
</dbReference>
<feature type="domain" description="SLH" evidence="3">
    <location>
        <begin position="81"/>
        <end position="150"/>
    </location>
</feature>
<feature type="chain" id="PRO_5046225651" evidence="2">
    <location>
        <begin position="22"/>
        <end position="798"/>
    </location>
</feature>
<organism evidence="4 5">
    <name type="scientific">Agathobaculum hominis</name>
    <dbReference type="NCBI Taxonomy" id="2763014"/>
    <lineage>
        <taxon>Bacteria</taxon>
        <taxon>Bacillati</taxon>
        <taxon>Bacillota</taxon>
        <taxon>Clostridia</taxon>
        <taxon>Eubacteriales</taxon>
        <taxon>Butyricicoccaceae</taxon>
        <taxon>Agathobaculum</taxon>
    </lineage>
</organism>
<dbReference type="InterPro" id="IPR001119">
    <property type="entry name" value="SLH_dom"/>
</dbReference>